<reference evidence="2 3" key="1">
    <citation type="submission" date="2019-03" db="EMBL/GenBank/DDBJ databases">
        <title>Draft genome sequences of novel Actinobacteria.</title>
        <authorList>
            <person name="Sahin N."/>
            <person name="Ay H."/>
            <person name="Saygin H."/>
        </authorList>
    </citation>
    <scope>NUCLEOTIDE SEQUENCE [LARGE SCALE GENOMIC DNA]</scope>
    <source>
        <strain evidence="2 3">JCM 30547</strain>
    </source>
</reference>
<gene>
    <name evidence="2" type="ORF">E1261_35670</name>
</gene>
<comment type="caution">
    <text evidence="2">The sequence shown here is derived from an EMBL/GenBank/DDBJ whole genome shotgun (WGS) entry which is preliminary data.</text>
</comment>
<dbReference type="RefSeq" id="WP_132414147.1">
    <property type="nucleotide sequence ID" value="NZ_SMKA01000252.1"/>
</dbReference>
<sequence>MPSLKTRLIAVPFASIALAIGAAAAGAGTASAHENPAPIANTGAAIAYATNQVQLHVDSPALGLYPAIANPLGYTTSHVVPVGINVVSLTLTGHKSVDDGTGHDH</sequence>
<feature type="chain" id="PRO_5021013038" evidence="1">
    <location>
        <begin position="33"/>
        <end position="105"/>
    </location>
</feature>
<proteinExistence type="predicted"/>
<keyword evidence="1" id="KW-0732">Signal</keyword>
<organism evidence="2 3">
    <name type="scientific">Kribbella albertanoniae</name>
    <dbReference type="NCBI Taxonomy" id="1266829"/>
    <lineage>
        <taxon>Bacteria</taxon>
        <taxon>Bacillati</taxon>
        <taxon>Actinomycetota</taxon>
        <taxon>Actinomycetes</taxon>
        <taxon>Propionibacteriales</taxon>
        <taxon>Kribbellaceae</taxon>
        <taxon>Kribbella</taxon>
    </lineage>
</organism>
<name>A0A4V2XNH7_9ACTN</name>
<evidence type="ECO:0000256" key="1">
    <source>
        <dbReference type="SAM" id="SignalP"/>
    </source>
</evidence>
<dbReference type="Proteomes" id="UP000295075">
    <property type="component" value="Unassembled WGS sequence"/>
</dbReference>
<accession>A0A4V2XNH7</accession>
<keyword evidence="3" id="KW-1185">Reference proteome</keyword>
<evidence type="ECO:0000313" key="3">
    <source>
        <dbReference type="Proteomes" id="UP000295075"/>
    </source>
</evidence>
<dbReference type="AlphaFoldDB" id="A0A4V2XNH7"/>
<dbReference type="EMBL" id="SMKA01000252">
    <property type="protein sequence ID" value="TDC18256.1"/>
    <property type="molecule type" value="Genomic_DNA"/>
</dbReference>
<dbReference type="OrthoDB" id="3829736at2"/>
<feature type="signal peptide" evidence="1">
    <location>
        <begin position="1"/>
        <end position="32"/>
    </location>
</feature>
<evidence type="ECO:0000313" key="2">
    <source>
        <dbReference type="EMBL" id="TDC18256.1"/>
    </source>
</evidence>
<protein>
    <submittedName>
        <fullName evidence="2">Uncharacterized protein</fullName>
    </submittedName>
</protein>